<reference evidence="1 2" key="1">
    <citation type="submission" date="2015-11" db="EMBL/GenBank/DDBJ databases">
        <title>Expanding the genomic diversity of Burkholderia species for the development of highly accurate diagnostics.</title>
        <authorList>
            <person name="Sahl J."/>
            <person name="Keim P."/>
            <person name="Wagner D."/>
        </authorList>
    </citation>
    <scope>NUCLEOTIDE SEQUENCE [LARGE SCALE GENOMIC DNA]</scope>
    <source>
        <strain evidence="1 2">MSMB368WGS</strain>
    </source>
</reference>
<accession>A0A132EGU6</accession>
<sequence>MADNYSKLPLQRSLNRVAIARAAQAIEDTGNALPCRVTKVSGAIVTVEFELQGTWTLPPVTIPKAESRWIRMPTQVGDKGVTMPADAYLGGISGLGGGTADFRRRGNLTALVFVPVSNAGSPPDDPNAAQVCGPNGMIARTTQGATPSSCIVNQNGVSMTYGDALLSLTAAGIVMSFGGHTITLDASGLSIDGNSYADHTHGYFPGTGSKVQSDPPIN</sequence>
<protein>
    <submittedName>
        <fullName evidence="1">Uncharacterized protein</fullName>
    </submittedName>
</protein>
<proteinExistence type="predicted"/>
<dbReference type="AlphaFoldDB" id="A0A132EGU6"/>
<evidence type="ECO:0000313" key="2">
    <source>
        <dbReference type="Proteomes" id="UP000062912"/>
    </source>
</evidence>
<dbReference type="EMBL" id="LPJR01000029">
    <property type="protein sequence ID" value="KWF29914.1"/>
    <property type="molecule type" value="Genomic_DNA"/>
</dbReference>
<dbReference type="Proteomes" id="UP000062912">
    <property type="component" value="Unassembled WGS sequence"/>
</dbReference>
<comment type="caution">
    <text evidence="1">The sequence shown here is derived from an EMBL/GenBank/DDBJ whole genome shotgun (WGS) entry which is preliminary data.</text>
</comment>
<evidence type="ECO:0000313" key="1">
    <source>
        <dbReference type="EMBL" id="KWF29914.1"/>
    </source>
</evidence>
<gene>
    <name evidence="1" type="ORF">WT56_16180</name>
</gene>
<name>A0A132EGU6_9BURK</name>
<dbReference type="OrthoDB" id="6477802at2"/>
<organism evidence="1 2">
    <name type="scientific">Burkholderia pseudomultivorans</name>
    <dbReference type="NCBI Taxonomy" id="1207504"/>
    <lineage>
        <taxon>Bacteria</taxon>
        <taxon>Pseudomonadati</taxon>
        <taxon>Pseudomonadota</taxon>
        <taxon>Betaproteobacteria</taxon>
        <taxon>Burkholderiales</taxon>
        <taxon>Burkholderiaceae</taxon>
        <taxon>Burkholderia</taxon>
        <taxon>Burkholderia cepacia complex</taxon>
    </lineage>
</organism>
<dbReference type="RefSeq" id="WP_060241884.1">
    <property type="nucleotide sequence ID" value="NZ_LPJR01000029.1"/>
</dbReference>